<dbReference type="Pfam" id="PF00908">
    <property type="entry name" value="dTDP_sugar_isom"/>
    <property type="match status" value="1"/>
</dbReference>
<accession>A0ABN5KQU9</accession>
<comment type="similarity">
    <text evidence="1">Belongs to the dTDP-4-dehydrorhamnose 3,5-epimerase family.</text>
</comment>
<evidence type="ECO:0000313" key="3">
    <source>
        <dbReference type="EMBL" id="AWK12558.1"/>
    </source>
</evidence>
<reference evidence="3 4" key="1">
    <citation type="submission" date="2018-05" db="EMBL/GenBank/DDBJ databases">
        <title>Complete genome sequence of the Type Strain of Streptomyces spongiicola HNM0071, the producer of staurosporine.</title>
        <authorList>
            <person name="Zhou S."/>
            <person name="Huang X."/>
        </authorList>
    </citation>
    <scope>NUCLEOTIDE SEQUENCE [LARGE SCALE GENOMIC DNA]</scope>
    <source>
        <strain evidence="3 4">HNM0071</strain>
    </source>
</reference>
<dbReference type="SUPFAM" id="SSF51182">
    <property type="entry name" value="RmlC-like cupins"/>
    <property type="match status" value="1"/>
</dbReference>
<evidence type="ECO:0000256" key="1">
    <source>
        <dbReference type="ARBA" id="ARBA00010154"/>
    </source>
</evidence>
<proteinExistence type="inferred from homology"/>
<dbReference type="PANTHER" id="PTHR21047:SF2">
    <property type="entry name" value="THYMIDINE DIPHOSPHO-4-KETO-RHAMNOSE 3,5-EPIMERASE"/>
    <property type="match status" value="1"/>
</dbReference>
<evidence type="ECO:0000256" key="2">
    <source>
        <dbReference type="ARBA" id="ARBA00023235"/>
    </source>
</evidence>
<keyword evidence="4" id="KW-1185">Reference proteome</keyword>
<dbReference type="Proteomes" id="UP000245051">
    <property type="component" value="Chromosome"/>
</dbReference>
<organism evidence="3 4">
    <name type="scientific">Streptomyces spongiicola</name>
    <dbReference type="NCBI Taxonomy" id="1690221"/>
    <lineage>
        <taxon>Bacteria</taxon>
        <taxon>Bacillati</taxon>
        <taxon>Actinomycetota</taxon>
        <taxon>Actinomycetes</taxon>
        <taxon>Kitasatosporales</taxon>
        <taxon>Streptomycetaceae</taxon>
        <taxon>Streptomyces</taxon>
    </lineage>
</organism>
<dbReference type="EMBL" id="CP029254">
    <property type="protein sequence ID" value="AWK12558.1"/>
    <property type="molecule type" value="Genomic_DNA"/>
</dbReference>
<gene>
    <name evidence="3" type="ORF">DDQ41_30665</name>
</gene>
<keyword evidence="2" id="KW-0413">Isomerase</keyword>
<dbReference type="Gene3D" id="2.60.120.10">
    <property type="entry name" value="Jelly Rolls"/>
    <property type="match status" value="1"/>
</dbReference>
<dbReference type="InterPro" id="IPR011051">
    <property type="entry name" value="RmlC_Cupin_sf"/>
</dbReference>
<dbReference type="PANTHER" id="PTHR21047">
    <property type="entry name" value="DTDP-6-DEOXY-D-GLUCOSE-3,5 EPIMERASE"/>
    <property type="match status" value="1"/>
</dbReference>
<dbReference type="InterPro" id="IPR014710">
    <property type="entry name" value="RmlC-like_jellyroll"/>
</dbReference>
<dbReference type="InterPro" id="IPR000888">
    <property type="entry name" value="RmlC-like"/>
</dbReference>
<sequence length="245" mass="27168">MPCARCWGRCDAQPPAAFRRTEHRTDQRTDQRAEGEDVKARALTVEGAIEFTPRVFPDDRGRFVSPYQERAFTEAHGAPLFPVAQTNHSVSRRGVVRGIHYTVTPPGTAKYVHCSRGSALDIVVDIRVGSPTFGRWDAVLMDQNDHRASFIPVGVGHAFVALEDDTVMSYMLSECYAAENELSLSVLDPALALPITTDTEPVLSERDRAAITLAEAQRQGLLPDYARCRQIERGLAPERPARPVR</sequence>
<protein>
    <submittedName>
        <fullName evidence="3">dTDP-4-dehydrorhamnose 3,5-epimerase</fullName>
    </submittedName>
</protein>
<evidence type="ECO:0000313" key="4">
    <source>
        <dbReference type="Proteomes" id="UP000245051"/>
    </source>
</evidence>
<dbReference type="CDD" id="cd00438">
    <property type="entry name" value="cupin_RmlC"/>
    <property type="match status" value="1"/>
</dbReference>
<name>A0ABN5KQU9_9ACTN</name>